<dbReference type="EMBL" id="CAJPWZ010000527">
    <property type="protein sequence ID" value="CAG2195662.1"/>
    <property type="molecule type" value="Genomic_DNA"/>
</dbReference>
<keyword evidence="4" id="KW-1185">Reference proteome</keyword>
<keyword evidence="2" id="KW-1133">Transmembrane helix</keyword>
<proteinExistence type="predicted"/>
<comment type="caution">
    <text evidence="3">The sequence shown here is derived from an EMBL/GenBank/DDBJ whole genome shotgun (WGS) entry which is preliminary data.</text>
</comment>
<feature type="compositionally biased region" description="Low complexity" evidence="1">
    <location>
        <begin position="337"/>
        <end position="348"/>
    </location>
</feature>
<protein>
    <submittedName>
        <fullName evidence="3">Uncharacterized protein</fullName>
    </submittedName>
</protein>
<organism evidence="3 4">
    <name type="scientific">Mytilus edulis</name>
    <name type="common">Blue mussel</name>
    <dbReference type="NCBI Taxonomy" id="6550"/>
    <lineage>
        <taxon>Eukaryota</taxon>
        <taxon>Metazoa</taxon>
        <taxon>Spiralia</taxon>
        <taxon>Lophotrochozoa</taxon>
        <taxon>Mollusca</taxon>
        <taxon>Bivalvia</taxon>
        <taxon>Autobranchia</taxon>
        <taxon>Pteriomorphia</taxon>
        <taxon>Mytilida</taxon>
        <taxon>Mytiloidea</taxon>
        <taxon>Mytilidae</taxon>
        <taxon>Mytilinae</taxon>
        <taxon>Mytilus</taxon>
    </lineage>
</organism>
<reference evidence="3" key="1">
    <citation type="submission" date="2021-03" db="EMBL/GenBank/DDBJ databases">
        <authorList>
            <person name="Bekaert M."/>
        </authorList>
    </citation>
    <scope>NUCLEOTIDE SEQUENCE</scope>
</reference>
<feature type="region of interest" description="Disordered" evidence="1">
    <location>
        <begin position="327"/>
        <end position="357"/>
    </location>
</feature>
<dbReference type="Proteomes" id="UP000683360">
    <property type="component" value="Unassembled WGS sequence"/>
</dbReference>
<gene>
    <name evidence="3" type="ORF">MEDL_10597</name>
</gene>
<feature type="transmembrane region" description="Helical" evidence="2">
    <location>
        <begin position="216"/>
        <end position="236"/>
    </location>
</feature>
<keyword evidence="2" id="KW-0812">Transmembrane</keyword>
<evidence type="ECO:0000313" key="3">
    <source>
        <dbReference type="EMBL" id="CAG2195662.1"/>
    </source>
</evidence>
<sequence length="400" mass="45325">MQDCCSQFSVIKGIKSSNLDETLLSKLFHIAGPISFLHKIEQDSFLYFLNWTVDEIPLRNALLDLLSIIKDTSVSSEMLKIMDETITETVDVQQWISTHVKVEEVNPDPPLQVILPDKEKESKPLDFELMIYILKRKTEEEGKTDYTDHLDVIDNIRREIVQHSSGVLNETRFQEILTCIEKILRLLHSEPNESTKEKDTEKREHGQFSTEMISNVTLSVVVGVFGLCLCVIFCNYQSKRTRKNKAIIQSTFPSKAVNNHTIGIEDRVYEVINDADVLDDQNLRQIQMQMCSDYLDAINESNSTGSGKSTFETNHNSASQYMPCAETTNNESKFDGSPLASSVTSSSSGQFNDDTTQDYLNPYQPVIKMTPPRKAEYLTLAIVHTLDSSLPDFKTGEIDN</sequence>
<keyword evidence="2" id="KW-0472">Membrane</keyword>
<dbReference type="AlphaFoldDB" id="A0A8S3QH51"/>
<name>A0A8S3QH51_MYTED</name>
<evidence type="ECO:0000313" key="4">
    <source>
        <dbReference type="Proteomes" id="UP000683360"/>
    </source>
</evidence>
<accession>A0A8S3QH51</accession>
<evidence type="ECO:0000256" key="2">
    <source>
        <dbReference type="SAM" id="Phobius"/>
    </source>
</evidence>
<evidence type="ECO:0000256" key="1">
    <source>
        <dbReference type="SAM" id="MobiDB-lite"/>
    </source>
</evidence>